<proteinExistence type="predicted"/>
<feature type="compositionally biased region" description="Low complexity" evidence="1">
    <location>
        <begin position="154"/>
        <end position="167"/>
    </location>
</feature>
<sequence>MIKSLLSVSLIMVSSQLLAFPCYFTLAKDSCWTNYDVKVDVIDATTNQTLTTVDVPKGASWGRQTFDCQPAQKLMYQASYQPVFWKSDIGKVYMALRYWFLPGAIAPGQIAWEIPVCFAADFAAVPFPPDAAGNCYCDFKQIPPIHKPSPQQPQPQKAQPAQSSQKG</sequence>
<keyword evidence="2" id="KW-0732">Signal</keyword>
<name>A0A0W0X424_9GAMM</name>
<comment type="caution">
    <text evidence="3">The sequence shown here is derived from an EMBL/GenBank/DDBJ whole genome shotgun (WGS) entry which is preliminary data.</text>
</comment>
<keyword evidence="4" id="KW-1185">Reference proteome</keyword>
<feature type="region of interest" description="Disordered" evidence="1">
    <location>
        <begin position="145"/>
        <end position="167"/>
    </location>
</feature>
<gene>
    <name evidence="3" type="ORF">Lnau_0007</name>
</gene>
<organism evidence="3 4">
    <name type="scientific">Legionella nautarum</name>
    <dbReference type="NCBI Taxonomy" id="45070"/>
    <lineage>
        <taxon>Bacteria</taxon>
        <taxon>Pseudomonadati</taxon>
        <taxon>Pseudomonadota</taxon>
        <taxon>Gammaproteobacteria</taxon>
        <taxon>Legionellales</taxon>
        <taxon>Legionellaceae</taxon>
        <taxon>Legionella</taxon>
    </lineage>
</organism>
<evidence type="ECO:0000256" key="1">
    <source>
        <dbReference type="SAM" id="MobiDB-lite"/>
    </source>
</evidence>
<dbReference type="OrthoDB" id="5648361at2"/>
<feature type="signal peptide" evidence="2">
    <location>
        <begin position="1"/>
        <end position="19"/>
    </location>
</feature>
<dbReference type="AlphaFoldDB" id="A0A0W0X424"/>
<feature type="chain" id="PRO_5006916116" evidence="2">
    <location>
        <begin position="20"/>
        <end position="167"/>
    </location>
</feature>
<dbReference type="EMBL" id="LNYO01000001">
    <property type="protein sequence ID" value="KTD39240.1"/>
    <property type="molecule type" value="Genomic_DNA"/>
</dbReference>
<reference evidence="3 4" key="1">
    <citation type="submission" date="2015-11" db="EMBL/GenBank/DDBJ databases">
        <title>Genomic analysis of 38 Legionella species identifies large and diverse effector repertoires.</title>
        <authorList>
            <person name="Burstein D."/>
            <person name="Amaro F."/>
            <person name="Zusman T."/>
            <person name="Lifshitz Z."/>
            <person name="Cohen O."/>
            <person name="Gilbert J.A."/>
            <person name="Pupko T."/>
            <person name="Shuman H.A."/>
            <person name="Segal G."/>
        </authorList>
    </citation>
    <scope>NUCLEOTIDE SEQUENCE [LARGE SCALE GENOMIC DNA]</scope>
    <source>
        <strain evidence="3 4">ATCC 49506</strain>
    </source>
</reference>
<protein>
    <submittedName>
        <fullName evidence="3">Periplasmic protein</fullName>
    </submittedName>
</protein>
<evidence type="ECO:0000313" key="3">
    <source>
        <dbReference type="EMBL" id="KTD39240.1"/>
    </source>
</evidence>
<dbReference type="PATRIC" id="fig|45070.6.peg.7"/>
<evidence type="ECO:0000256" key="2">
    <source>
        <dbReference type="SAM" id="SignalP"/>
    </source>
</evidence>
<dbReference type="STRING" id="45070.Lnau_0007"/>
<evidence type="ECO:0000313" key="4">
    <source>
        <dbReference type="Proteomes" id="UP000054725"/>
    </source>
</evidence>
<dbReference type="Proteomes" id="UP000054725">
    <property type="component" value="Unassembled WGS sequence"/>
</dbReference>
<dbReference type="RefSeq" id="WP_058503102.1">
    <property type="nucleotide sequence ID" value="NZ_CAAAIF010000002.1"/>
</dbReference>
<accession>A0A0W0X424</accession>